<sequence length="977" mass="110023">MGRGNDPFWKYASKSNPGFKCNYCGGSYAGSITRFKRHLAKIEGQGVNVCPAVPKDVQQEVYQAIVDPQSYCQGIRGPNRKRKTMSSLPNNNAAFTIPTSSGGQYNVAVAENQVTDAGMTLRELLQTAEQEIGEGIALPGVGSEMENNAGGLVPPVNTLGDTLLTREVVGENFEGDIKYIWYLLMNDFLRIGIYGMGGVGKTELAKHLNNKLLQDPNKFHHVYWVNVSPNCSIHKLQNSIAKAVGINLSSEDDENKRAARLSKELTQNKRSILIFDDVWDYISLQDVGIPIGMNGCTLILTTRSFEVCRQTNCQKTLKMETLSKEEGWCLFEKEVGDEMTLSNDVEKIAKSVVSELEGLPLGIRTMARYMRGVVNIQQWRNALKGLTQRQVSEEIFRKLKLSYDYLKDPALQQCFLYCALFEVAKKDEHYRKIHKEDLIQHLIDEGIIKRMNSRREEFDEGHTMLNILENVCLLNSNGYPSLMHGLIRSMTLQIMKESSGVRAMIESGKGLKKLPEEGIWTGDLVRVSLHHNSIEEIASNHSPRCPNLSTLLLHDNLELRRIVDSFFKHLHGLKVLDLSNTGIQNLPNSVTTLVNLASLVVHGCEELTRVPSLANLRELKRLDLGFSGVEEVPDGLEFLSKLMYLDLCGTSVKERRPGILPKLSHLQFLKLPLALAVEGEEVASLSKVETLYCRFHDLVGFNRFVESMEELMIGSEFELLIGPLSQDMDVPMFLSSFNVDKSVVAYDCSIGKDGNFLNFPADLQGLEIVECNDAQSLHCVHPFRYATQLEHVSIRKCNGMECLFLSPEDGWRIFPRLKFLSLHSLENFRFLFGGKVAVAPSLPYHGNSSNQLRTFEIINCPTIKKLFPPCLLPNLQNLEEINVRDCSSMEEIIGAERQEEEETMDFSLPKLWNFKLRNLPQLKSICARKLICESLRTISLIDCPGQMLDVPFFYPSGHRVGISRNQPLNYSVDLTEI</sequence>
<keyword evidence="7" id="KW-0067">ATP-binding</keyword>
<dbReference type="Pfam" id="PF00931">
    <property type="entry name" value="NB-ARC"/>
    <property type="match status" value="1"/>
</dbReference>
<dbReference type="Gene3D" id="3.80.10.10">
    <property type="entry name" value="Ribonuclease Inhibitor"/>
    <property type="match status" value="2"/>
</dbReference>
<comment type="similarity">
    <text evidence="1">Belongs to the disease resistance NB-LRR family.</text>
</comment>
<evidence type="ECO:0000256" key="2">
    <source>
        <dbReference type="ARBA" id="ARBA00022723"/>
    </source>
</evidence>
<dbReference type="PRINTS" id="PR00364">
    <property type="entry name" value="DISEASERSIST"/>
</dbReference>
<dbReference type="InterPro" id="IPR001611">
    <property type="entry name" value="Leu-rich_rpt"/>
</dbReference>
<dbReference type="PANTHER" id="PTHR33463">
    <property type="entry name" value="NB-ARC DOMAIN-CONTAINING PROTEIN-RELATED"/>
    <property type="match status" value="1"/>
</dbReference>
<reference evidence="10" key="1">
    <citation type="journal article" date="2023" name="Plant Biotechnol. J.">
        <title>Chromosome-level wild Hevea brasiliensis genome provides new tools for genomic-assisted breeding and valuable loci to elevate rubber yield.</title>
        <authorList>
            <person name="Cheng H."/>
            <person name="Song X."/>
            <person name="Hu Y."/>
            <person name="Wu T."/>
            <person name="Yang Q."/>
            <person name="An Z."/>
            <person name="Feng S."/>
            <person name="Deng Z."/>
            <person name="Wu W."/>
            <person name="Zeng X."/>
            <person name="Tu M."/>
            <person name="Wang X."/>
            <person name="Huang H."/>
        </authorList>
    </citation>
    <scope>NUCLEOTIDE SEQUENCE</scope>
    <source>
        <strain evidence="10">MT/VB/25A 57/8</strain>
    </source>
</reference>
<dbReference type="InterPro" id="IPR032675">
    <property type="entry name" value="LRR_dom_sf"/>
</dbReference>
<organism evidence="10 11">
    <name type="scientific">Hevea brasiliensis</name>
    <name type="common">Para rubber tree</name>
    <name type="synonym">Siphonia brasiliensis</name>
    <dbReference type="NCBI Taxonomy" id="3981"/>
    <lineage>
        <taxon>Eukaryota</taxon>
        <taxon>Viridiplantae</taxon>
        <taxon>Streptophyta</taxon>
        <taxon>Embryophyta</taxon>
        <taxon>Tracheophyta</taxon>
        <taxon>Spermatophyta</taxon>
        <taxon>Magnoliopsida</taxon>
        <taxon>eudicotyledons</taxon>
        <taxon>Gunneridae</taxon>
        <taxon>Pentapetalae</taxon>
        <taxon>rosids</taxon>
        <taxon>fabids</taxon>
        <taxon>Malpighiales</taxon>
        <taxon>Euphorbiaceae</taxon>
        <taxon>Crotonoideae</taxon>
        <taxon>Micrandreae</taxon>
        <taxon>Hevea</taxon>
    </lineage>
</organism>
<evidence type="ECO:0000256" key="5">
    <source>
        <dbReference type="ARBA" id="ARBA00022821"/>
    </source>
</evidence>
<evidence type="ECO:0000313" key="11">
    <source>
        <dbReference type="Proteomes" id="UP001174677"/>
    </source>
</evidence>
<keyword evidence="6" id="KW-0862">Zinc</keyword>
<dbReference type="PANTHER" id="PTHR33463:SF187">
    <property type="entry name" value="AND NB-ARC DOMAIN DISEASE RESISTANCE PROTEIN, PUTATIVE-RELATED"/>
    <property type="match status" value="1"/>
</dbReference>
<keyword evidence="11" id="KW-1185">Reference proteome</keyword>
<dbReference type="InterPro" id="IPR057135">
    <property type="entry name" value="At4g27190-like_LRR"/>
</dbReference>
<evidence type="ECO:0000256" key="1">
    <source>
        <dbReference type="ARBA" id="ARBA00008894"/>
    </source>
</evidence>
<dbReference type="SUPFAM" id="SSF52058">
    <property type="entry name" value="L domain-like"/>
    <property type="match status" value="1"/>
</dbReference>
<dbReference type="Proteomes" id="UP001174677">
    <property type="component" value="Chromosome 4"/>
</dbReference>
<dbReference type="Gene3D" id="1.10.8.430">
    <property type="entry name" value="Helical domain of apoptotic protease-activating factors"/>
    <property type="match status" value="1"/>
</dbReference>
<dbReference type="Pfam" id="PF02892">
    <property type="entry name" value="zf-BED"/>
    <property type="match status" value="1"/>
</dbReference>
<keyword evidence="2" id="KW-0479">Metal-binding</keyword>
<dbReference type="EMBL" id="JARPOI010000004">
    <property type="protein sequence ID" value="KAJ9182831.1"/>
    <property type="molecule type" value="Genomic_DNA"/>
</dbReference>
<evidence type="ECO:0000256" key="4">
    <source>
        <dbReference type="ARBA" id="ARBA00022771"/>
    </source>
</evidence>
<dbReference type="PROSITE" id="PS50808">
    <property type="entry name" value="ZF_BED"/>
    <property type="match status" value="1"/>
</dbReference>
<name>A0ABQ9MRQ6_HEVBR</name>
<accession>A0ABQ9MRQ6</accession>
<evidence type="ECO:0000256" key="6">
    <source>
        <dbReference type="ARBA" id="ARBA00022833"/>
    </source>
</evidence>
<evidence type="ECO:0000256" key="7">
    <source>
        <dbReference type="ARBA" id="ARBA00022840"/>
    </source>
</evidence>
<dbReference type="InterPro" id="IPR050905">
    <property type="entry name" value="Plant_NBS-LRR"/>
</dbReference>
<dbReference type="Gene3D" id="3.40.50.300">
    <property type="entry name" value="P-loop containing nucleotide triphosphate hydrolases"/>
    <property type="match status" value="1"/>
</dbReference>
<keyword evidence="5" id="KW-0611">Plant defense</keyword>
<gene>
    <name evidence="10" type="ORF">P3X46_006781</name>
</gene>
<dbReference type="InterPro" id="IPR027417">
    <property type="entry name" value="P-loop_NTPase"/>
</dbReference>
<evidence type="ECO:0000259" key="9">
    <source>
        <dbReference type="PROSITE" id="PS50808"/>
    </source>
</evidence>
<dbReference type="SUPFAM" id="SSF52540">
    <property type="entry name" value="P-loop containing nucleoside triphosphate hydrolases"/>
    <property type="match status" value="1"/>
</dbReference>
<evidence type="ECO:0000256" key="8">
    <source>
        <dbReference type="PROSITE-ProRule" id="PRU00027"/>
    </source>
</evidence>
<dbReference type="Pfam" id="PF23247">
    <property type="entry name" value="LRR_RPS2"/>
    <property type="match status" value="1"/>
</dbReference>
<keyword evidence="4 8" id="KW-0863">Zinc-finger</keyword>
<protein>
    <recommendedName>
        <fullName evidence="9">BED-type domain-containing protein</fullName>
    </recommendedName>
</protein>
<evidence type="ECO:0000313" key="10">
    <source>
        <dbReference type="EMBL" id="KAJ9182831.1"/>
    </source>
</evidence>
<dbReference type="InterPro" id="IPR003656">
    <property type="entry name" value="Znf_BED"/>
</dbReference>
<proteinExistence type="inferred from homology"/>
<dbReference type="InterPro" id="IPR042197">
    <property type="entry name" value="Apaf_helical"/>
</dbReference>
<comment type="caution">
    <text evidence="10">The sequence shown here is derived from an EMBL/GenBank/DDBJ whole genome shotgun (WGS) entry which is preliminary data.</text>
</comment>
<dbReference type="Pfam" id="PF13855">
    <property type="entry name" value="LRR_8"/>
    <property type="match status" value="1"/>
</dbReference>
<dbReference type="InterPro" id="IPR002182">
    <property type="entry name" value="NB-ARC"/>
</dbReference>
<keyword evidence="3" id="KW-0547">Nucleotide-binding</keyword>
<evidence type="ECO:0000256" key="3">
    <source>
        <dbReference type="ARBA" id="ARBA00022741"/>
    </source>
</evidence>
<feature type="domain" description="BED-type" evidence="9">
    <location>
        <begin position="3"/>
        <end position="57"/>
    </location>
</feature>